<accession>A0A0N1N4Z4</accession>
<evidence type="ECO:0000256" key="2">
    <source>
        <dbReference type="ARBA" id="ARBA00022692"/>
    </source>
</evidence>
<dbReference type="Proteomes" id="UP000037822">
    <property type="component" value="Unassembled WGS sequence"/>
</dbReference>
<evidence type="ECO:0000256" key="5">
    <source>
        <dbReference type="SAM" id="Phobius"/>
    </source>
</evidence>
<evidence type="ECO:0000313" key="8">
    <source>
        <dbReference type="Proteomes" id="UP000037822"/>
    </source>
</evidence>
<dbReference type="RefSeq" id="WP_054207687.1">
    <property type="nucleotide sequence ID" value="NZ_LGSZ01000020.1"/>
</dbReference>
<feature type="transmembrane region" description="Helical" evidence="5">
    <location>
        <begin position="117"/>
        <end position="138"/>
    </location>
</feature>
<proteinExistence type="predicted"/>
<protein>
    <recommendedName>
        <fullName evidence="6">RDD domain-containing protein</fullName>
    </recommendedName>
</protein>
<keyword evidence="4 5" id="KW-0472">Membrane</keyword>
<keyword evidence="8" id="KW-1185">Reference proteome</keyword>
<comment type="caution">
    <text evidence="7">The sequence shown here is derived from an EMBL/GenBank/DDBJ whole genome shotgun (WGS) entry which is preliminary data.</text>
</comment>
<evidence type="ECO:0000259" key="6">
    <source>
        <dbReference type="Pfam" id="PF06271"/>
    </source>
</evidence>
<dbReference type="InterPro" id="IPR010432">
    <property type="entry name" value="RDD"/>
</dbReference>
<feature type="domain" description="RDD" evidence="6">
    <location>
        <begin position="26"/>
        <end position="150"/>
    </location>
</feature>
<dbReference type="Pfam" id="PF06271">
    <property type="entry name" value="RDD"/>
    <property type="match status" value="1"/>
</dbReference>
<keyword evidence="3 5" id="KW-1133">Transmembrane helix</keyword>
<reference evidence="7 8" key="1">
    <citation type="submission" date="2015-07" db="EMBL/GenBank/DDBJ databases">
        <title>Whole genome sequencing of Bosea vaviloviae isolated from cave pool.</title>
        <authorList>
            <person name="Tan N.E.H."/>
            <person name="Lee Y.P."/>
            <person name="Gan H.M."/>
            <person name="Barton H."/>
            <person name="Savka M.A."/>
        </authorList>
    </citation>
    <scope>NUCLEOTIDE SEQUENCE [LARGE SCALE GENOMIC DNA]</scope>
    <source>
        <strain evidence="7 8">SD260</strain>
    </source>
</reference>
<evidence type="ECO:0000256" key="1">
    <source>
        <dbReference type="ARBA" id="ARBA00004141"/>
    </source>
</evidence>
<comment type="subcellular location">
    <subcellularLocation>
        <location evidence="1">Membrane</location>
        <topology evidence="1">Multi-pass membrane protein</topology>
    </subcellularLocation>
</comment>
<dbReference type="AlphaFoldDB" id="A0A0N1N4Z4"/>
<evidence type="ECO:0000256" key="4">
    <source>
        <dbReference type="ARBA" id="ARBA00023136"/>
    </source>
</evidence>
<evidence type="ECO:0000256" key="3">
    <source>
        <dbReference type="ARBA" id="ARBA00022989"/>
    </source>
</evidence>
<gene>
    <name evidence="7" type="ORF">AE618_03595</name>
</gene>
<feature type="transmembrane region" description="Helical" evidence="5">
    <location>
        <begin position="30"/>
        <end position="57"/>
    </location>
</feature>
<feature type="transmembrane region" description="Helical" evidence="5">
    <location>
        <begin position="64"/>
        <end position="84"/>
    </location>
</feature>
<keyword evidence="2 5" id="KW-0812">Transmembrane</keyword>
<sequence>MTDPRYSQPPIVAVGSRPVQDVSGVLGSRIFAWIGDAIVVFFLTSLIATVLFVLGIVTFGATWLLIPIAVAATAFAYAAITIGGPRQATFGMRMAGLRVETVTGGRPDGLAAAVHALLFYVAAGTVGLWVLDILCGVVRSDRRLGHDLLTGLVVVRA</sequence>
<evidence type="ECO:0000313" key="7">
    <source>
        <dbReference type="EMBL" id="KPH82413.1"/>
    </source>
</evidence>
<dbReference type="GO" id="GO:0016020">
    <property type="term" value="C:membrane"/>
    <property type="evidence" value="ECO:0007669"/>
    <property type="project" value="UniProtKB-SubCell"/>
</dbReference>
<organism evidence="7 8">
    <name type="scientific">Bosea vaviloviae</name>
    <dbReference type="NCBI Taxonomy" id="1526658"/>
    <lineage>
        <taxon>Bacteria</taxon>
        <taxon>Pseudomonadati</taxon>
        <taxon>Pseudomonadota</taxon>
        <taxon>Alphaproteobacteria</taxon>
        <taxon>Hyphomicrobiales</taxon>
        <taxon>Boseaceae</taxon>
        <taxon>Bosea</taxon>
    </lineage>
</organism>
<dbReference type="EMBL" id="LGSZ01000020">
    <property type="protein sequence ID" value="KPH82413.1"/>
    <property type="molecule type" value="Genomic_DNA"/>
</dbReference>
<dbReference type="PATRIC" id="fig|1526658.3.peg.2889"/>
<name>A0A0N1N4Z4_9HYPH</name>